<keyword evidence="4" id="KW-1185">Reference proteome</keyword>
<feature type="region of interest" description="Disordered" evidence="2">
    <location>
        <begin position="1"/>
        <end position="228"/>
    </location>
</feature>
<evidence type="ECO:0000313" key="4">
    <source>
        <dbReference type="Proteomes" id="UP000244722"/>
    </source>
</evidence>
<dbReference type="Proteomes" id="UP000244722">
    <property type="component" value="Unassembled WGS sequence"/>
</dbReference>
<protein>
    <submittedName>
        <fullName evidence="3">Uncharacterized protein</fullName>
    </submittedName>
</protein>
<gene>
    <name evidence="3" type="ORF">B9Z19DRAFT_1063484</name>
</gene>
<feature type="compositionally biased region" description="Basic and acidic residues" evidence="2">
    <location>
        <begin position="161"/>
        <end position="173"/>
    </location>
</feature>
<dbReference type="OrthoDB" id="5416307at2759"/>
<feature type="compositionally biased region" description="Polar residues" evidence="2">
    <location>
        <begin position="118"/>
        <end position="127"/>
    </location>
</feature>
<feature type="compositionally biased region" description="Basic and acidic residues" evidence="2">
    <location>
        <begin position="198"/>
        <end position="207"/>
    </location>
</feature>
<dbReference type="AlphaFoldDB" id="A0A2T6ZY15"/>
<dbReference type="EMBL" id="NESQ01000066">
    <property type="protein sequence ID" value="PUU80398.1"/>
    <property type="molecule type" value="Genomic_DNA"/>
</dbReference>
<organism evidence="3 4">
    <name type="scientific">Tuber borchii</name>
    <name type="common">White truffle</name>
    <dbReference type="NCBI Taxonomy" id="42251"/>
    <lineage>
        <taxon>Eukaryota</taxon>
        <taxon>Fungi</taxon>
        <taxon>Dikarya</taxon>
        <taxon>Ascomycota</taxon>
        <taxon>Pezizomycotina</taxon>
        <taxon>Pezizomycetes</taxon>
        <taxon>Pezizales</taxon>
        <taxon>Tuberaceae</taxon>
        <taxon>Tuber</taxon>
    </lineage>
</organism>
<keyword evidence="1" id="KW-0175">Coiled coil</keyword>
<proteinExistence type="predicted"/>
<feature type="compositionally biased region" description="Polar residues" evidence="2">
    <location>
        <begin position="145"/>
        <end position="154"/>
    </location>
</feature>
<feature type="region of interest" description="Disordered" evidence="2">
    <location>
        <begin position="526"/>
        <end position="548"/>
    </location>
</feature>
<evidence type="ECO:0000313" key="3">
    <source>
        <dbReference type="EMBL" id="PUU80398.1"/>
    </source>
</evidence>
<comment type="caution">
    <text evidence="3">The sequence shown here is derived from an EMBL/GenBank/DDBJ whole genome shotgun (WGS) entry which is preliminary data.</text>
</comment>
<feature type="compositionally biased region" description="Low complexity" evidence="2">
    <location>
        <begin position="178"/>
        <end position="187"/>
    </location>
</feature>
<dbReference type="Gene3D" id="1.20.5.170">
    <property type="match status" value="1"/>
</dbReference>
<evidence type="ECO:0000256" key="1">
    <source>
        <dbReference type="SAM" id="Coils"/>
    </source>
</evidence>
<feature type="coiled-coil region" evidence="1">
    <location>
        <begin position="234"/>
        <end position="261"/>
    </location>
</feature>
<evidence type="ECO:0000256" key="2">
    <source>
        <dbReference type="SAM" id="MobiDB-lite"/>
    </source>
</evidence>
<feature type="compositionally biased region" description="Basic and acidic residues" evidence="2">
    <location>
        <begin position="1"/>
        <end position="12"/>
    </location>
</feature>
<feature type="compositionally biased region" description="Basic residues" evidence="2">
    <location>
        <begin position="539"/>
        <end position="548"/>
    </location>
</feature>
<feature type="compositionally biased region" description="Acidic residues" evidence="2">
    <location>
        <begin position="356"/>
        <end position="367"/>
    </location>
</feature>
<accession>A0A2T6ZY15</accession>
<name>A0A2T6ZY15_TUBBO</name>
<sequence length="548" mass="60931">MDEGHAPPDNDGHGLPPPLIVTIFDRNDLPTRVQGSPGEHQPTTISPPLLQTEHEYENSKEPYPSVFGNPGPSAVLGSTGPFTDTKASGQPDSSGKTEAKDTDNEAPPTQPPSPLMDTKTSGQPDSSGKTEAKDTDNEAPPTQPPSLFTDTKASGQPDPSGKTEAKDTDHEAPPTRPPSASSSSLEPTKPHQSSGFGCRKDGGDETRGSYGEHGNNEIESPALSEDQSKNVAMSTDVDQNVQKLKEEIETLKESIHKATARAEDHYASYNELTKIHRENILLQKLQAMKNQAELLKYYEDRYKSHTEEAQAKDRTVAHLRQALEIEQNTFILHLQADLEEIINHKAVDQGSRTIEEEGADEWPEECTQETSQHHDDGPHQIIPKLHQSGEKEDVGEAAEEKETSPRRVTEESSLDEVGIRRLKREYVSMKRRLIESEGRVKELKQVNDEMGKREEQLQGKVRALEGEKEAVKRTVTEAEEKAKERAEELRGLEAKLIETETRFKELTLEKSELNLKKTELEDRVNALEENAPIGEIPSPRKKRKLSSM</sequence>
<feature type="compositionally biased region" description="Basic and acidic residues" evidence="2">
    <location>
        <begin position="387"/>
        <end position="410"/>
    </location>
</feature>
<reference evidence="3 4" key="1">
    <citation type="submission" date="2017-04" db="EMBL/GenBank/DDBJ databases">
        <title>Draft genome sequence of Tuber borchii Vittad., a whitish edible truffle.</title>
        <authorList>
            <consortium name="DOE Joint Genome Institute"/>
            <person name="Murat C."/>
            <person name="Kuo A."/>
            <person name="Barry K.W."/>
            <person name="Clum A."/>
            <person name="Dockter R.B."/>
            <person name="Fauchery L."/>
            <person name="Iotti M."/>
            <person name="Kohler A."/>
            <person name="Labutti K."/>
            <person name="Lindquist E.A."/>
            <person name="Lipzen A."/>
            <person name="Ohm R.A."/>
            <person name="Wang M."/>
            <person name="Grigoriev I.V."/>
            <person name="Zambonelli A."/>
            <person name="Martin F.M."/>
        </authorList>
    </citation>
    <scope>NUCLEOTIDE SEQUENCE [LARGE SCALE GENOMIC DNA]</scope>
    <source>
        <strain evidence="3 4">Tbo3840</strain>
    </source>
</reference>
<dbReference type="STRING" id="42251.A0A2T6ZY15"/>
<feature type="compositionally biased region" description="Polar residues" evidence="2">
    <location>
        <begin position="80"/>
        <end position="94"/>
    </location>
</feature>
<feature type="region of interest" description="Disordered" evidence="2">
    <location>
        <begin position="351"/>
        <end position="415"/>
    </location>
</feature>